<dbReference type="InterPro" id="IPR035919">
    <property type="entry name" value="EAL_sf"/>
</dbReference>
<dbReference type="PANTHER" id="PTHR33121:SF70">
    <property type="entry name" value="SIGNALING PROTEIN YKOW"/>
    <property type="match status" value="1"/>
</dbReference>
<dbReference type="SUPFAM" id="SSF141868">
    <property type="entry name" value="EAL domain-like"/>
    <property type="match status" value="1"/>
</dbReference>
<dbReference type="EMBL" id="JBHLUU010000099">
    <property type="protein sequence ID" value="MFC0476300.1"/>
    <property type="molecule type" value="Genomic_DNA"/>
</dbReference>
<comment type="caution">
    <text evidence="2">The sequence shown here is derived from an EMBL/GenBank/DDBJ whole genome shotgun (WGS) entry which is preliminary data.</text>
</comment>
<dbReference type="SMART" id="SM00052">
    <property type="entry name" value="EAL"/>
    <property type="match status" value="1"/>
</dbReference>
<dbReference type="PANTHER" id="PTHR33121">
    <property type="entry name" value="CYCLIC DI-GMP PHOSPHODIESTERASE PDEF"/>
    <property type="match status" value="1"/>
</dbReference>
<dbReference type="InterPro" id="IPR001633">
    <property type="entry name" value="EAL_dom"/>
</dbReference>
<dbReference type="PROSITE" id="PS50883">
    <property type="entry name" value="EAL"/>
    <property type="match status" value="1"/>
</dbReference>
<name>A0ABV6KTG3_9BACI</name>
<evidence type="ECO:0000259" key="1">
    <source>
        <dbReference type="PROSITE" id="PS50883"/>
    </source>
</evidence>
<dbReference type="Pfam" id="PF00563">
    <property type="entry name" value="EAL"/>
    <property type="match status" value="1"/>
</dbReference>
<proteinExistence type="predicted"/>
<evidence type="ECO:0000313" key="3">
    <source>
        <dbReference type="Proteomes" id="UP001589738"/>
    </source>
</evidence>
<sequence length="292" mass="33393">MIVLYGKNANLAKIHVPPVNDIRVMVYNSKLLTESNEKRDIELELHHAVIAEQFEVFYQPQLSLISGKHIGMEALIRWNHPTKGIISPLKFIQLAEELHLINQIGLWVLKKACTQTVEINELFGLDLRVSVNLSSVQLQHPRLLQDIKEILKETGLEPRLLDLEITEGSLFNFEKSSQILEDIKNLGIHISLDDFGAGYSSLSYLKKLSIHRLKIDRIFLLNIPKEEDTLMTSIVTLGHNLNLKVLAEGAETLEQVNFLKTIQCDEVQGYYFSKPLPYSEFTAYLDKYLNID</sequence>
<dbReference type="RefSeq" id="WP_377058415.1">
    <property type="nucleotide sequence ID" value="NZ_JBHLUU010000099.1"/>
</dbReference>
<dbReference type="Proteomes" id="UP001589738">
    <property type="component" value="Unassembled WGS sequence"/>
</dbReference>
<accession>A0ABV6KTG3</accession>
<organism evidence="2 3">
    <name type="scientific">Robertmurraya beringensis</name>
    <dbReference type="NCBI Taxonomy" id="641660"/>
    <lineage>
        <taxon>Bacteria</taxon>
        <taxon>Bacillati</taxon>
        <taxon>Bacillota</taxon>
        <taxon>Bacilli</taxon>
        <taxon>Bacillales</taxon>
        <taxon>Bacillaceae</taxon>
        <taxon>Robertmurraya</taxon>
    </lineage>
</organism>
<protein>
    <submittedName>
        <fullName evidence="2">Bifunctional diguanylate cyclase/phosphodiesterase</fullName>
    </submittedName>
</protein>
<dbReference type="Gene3D" id="3.20.20.450">
    <property type="entry name" value="EAL domain"/>
    <property type="match status" value="1"/>
</dbReference>
<dbReference type="CDD" id="cd01948">
    <property type="entry name" value="EAL"/>
    <property type="match status" value="1"/>
</dbReference>
<gene>
    <name evidence="2" type="ORF">ACFFHF_13770</name>
</gene>
<keyword evidence="3" id="KW-1185">Reference proteome</keyword>
<feature type="domain" description="EAL" evidence="1">
    <location>
        <begin position="38"/>
        <end position="289"/>
    </location>
</feature>
<dbReference type="InterPro" id="IPR050706">
    <property type="entry name" value="Cyclic-di-GMP_PDE-like"/>
</dbReference>
<reference evidence="2 3" key="1">
    <citation type="submission" date="2024-09" db="EMBL/GenBank/DDBJ databases">
        <authorList>
            <person name="Sun Q."/>
            <person name="Mori K."/>
        </authorList>
    </citation>
    <scope>NUCLEOTIDE SEQUENCE [LARGE SCALE GENOMIC DNA]</scope>
    <source>
        <strain evidence="2 3">CGMCC 1.9126</strain>
    </source>
</reference>
<evidence type="ECO:0000313" key="2">
    <source>
        <dbReference type="EMBL" id="MFC0476300.1"/>
    </source>
</evidence>